<name>A0A1D2M6R0_ORCCI</name>
<dbReference type="PROSITE" id="PS51698">
    <property type="entry name" value="U_BOX"/>
    <property type="match status" value="1"/>
</dbReference>
<keyword evidence="5" id="KW-0833">Ubl conjugation pathway</keyword>
<evidence type="ECO:0000256" key="4">
    <source>
        <dbReference type="ARBA" id="ARBA00022737"/>
    </source>
</evidence>
<dbReference type="EC" id="2.3.2.27" evidence="2"/>
<dbReference type="InterPro" id="IPR019734">
    <property type="entry name" value="TPR_rpt"/>
</dbReference>
<dbReference type="CDD" id="cd16654">
    <property type="entry name" value="RING-Ubox_CHIP"/>
    <property type="match status" value="1"/>
</dbReference>
<dbReference type="SMART" id="SM00504">
    <property type="entry name" value="Ubox"/>
    <property type="match status" value="1"/>
</dbReference>
<dbReference type="Gene3D" id="6.10.140.2020">
    <property type="match status" value="1"/>
</dbReference>
<dbReference type="Gene3D" id="1.25.40.10">
    <property type="entry name" value="Tetratricopeptide repeat domain"/>
    <property type="match status" value="1"/>
</dbReference>
<evidence type="ECO:0000256" key="7">
    <source>
        <dbReference type="ARBA" id="ARBA00044534"/>
    </source>
</evidence>
<evidence type="ECO:0000256" key="5">
    <source>
        <dbReference type="ARBA" id="ARBA00022786"/>
    </source>
</evidence>
<dbReference type="AlphaFoldDB" id="A0A1D2M6R0"/>
<dbReference type="GO" id="GO:0051087">
    <property type="term" value="F:protein-folding chaperone binding"/>
    <property type="evidence" value="ECO:0007669"/>
    <property type="project" value="TreeGrafter"/>
</dbReference>
<dbReference type="GO" id="GO:0061630">
    <property type="term" value="F:ubiquitin protein ligase activity"/>
    <property type="evidence" value="ECO:0007669"/>
    <property type="project" value="UniProtKB-EC"/>
</dbReference>
<sequence>MASSQGAPSRGCKRSFSEMTAFDLIEEGHRHRSASNFVESMRYYSGAISKNLKIPTFFTYRAAAAFMLNRFDEAATDSRRALELQPEMVYGHFLLGRALCSMNKFDEGLCHIQQAIELGKQEGGYYDQNMIDVLIDWQKQRLEIFAVNETAKEQDLKSFLSRLIQDDKKAEICKINSPTCSRFVVKEDGETFETEVAKAQQRVEERAEANMTELHDLFMKLDISRANREAPDYFCGKITLDVLRNPVITPSGITYERETIEEHLSRNGPTDPMTGEPVTVAQLIPNLALQEAVNDFVQNNPWALL</sequence>
<dbReference type="InterPro" id="IPR011990">
    <property type="entry name" value="TPR-like_helical_dom_sf"/>
</dbReference>
<dbReference type="InterPro" id="IPR045202">
    <property type="entry name" value="CHIP_RING-Ubox"/>
</dbReference>
<proteinExistence type="predicted"/>
<dbReference type="OrthoDB" id="629492at2759"/>
<keyword evidence="4" id="KW-0677">Repeat</keyword>
<dbReference type="Proteomes" id="UP000094527">
    <property type="component" value="Unassembled WGS sequence"/>
</dbReference>
<dbReference type="Pfam" id="PF04564">
    <property type="entry name" value="U-box"/>
    <property type="match status" value="1"/>
</dbReference>
<dbReference type="SUPFAM" id="SSF48452">
    <property type="entry name" value="TPR-like"/>
    <property type="match status" value="1"/>
</dbReference>
<dbReference type="InterPro" id="IPR013083">
    <property type="entry name" value="Znf_RING/FYVE/PHD"/>
</dbReference>
<dbReference type="GO" id="GO:0000209">
    <property type="term" value="P:protein polyubiquitination"/>
    <property type="evidence" value="ECO:0007669"/>
    <property type="project" value="TreeGrafter"/>
</dbReference>
<evidence type="ECO:0000256" key="3">
    <source>
        <dbReference type="ARBA" id="ARBA00022679"/>
    </source>
</evidence>
<dbReference type="Pfam" id="PF18391">
    <property type="entry name" value="CHIP_TPR_N"/>
    <property type="match status" value="1"/>
</dbReference>
<dbReference type="GO" id="GO:0005737">
    <property type="term" value="C:cytoplasm"/>
    <property type="evidence" value="ECO:0007669"/>
    <property type="project" value="TreeGrafter"/>
</dbReference>
<evidence type="ECO:0000313" key="11">
    <source>
        <dbReference type="Proteomes" id="UP000094527"/>
    </source>
</evidence>
<keyword evidence="11" id="KW-1185">Reference proteome</keyword>
<gene>
    <name evidence="10" type="ORF">Ocin01_18027</name>
</gene>
<dbReference type="GO" id="GO:0006515">
    <property type="term" value="P:protein quality control for misfolded or incompletely synthesized proteins"/>
    <property type="evidence" value="ECO:0007669"/>
    <property type="project" value="TreeGrafter"/>
</dbReference>
<organism evidence="10 11">
    <name type="scientific">Orchesella cincta</name>
    <name type="common">Springtail</name>
    <name type="synonym">Podura cincta</name>
    <dbReference type="NCBI Taxonomy" id="48709"/>
    <lineage>
        <taxon>Eukaryota</taxon>
        <taxon>Metazoa</taxon>
        <taxon>Ecdysozoa</taxon>
        <taxon>Arthropoda</taxon>
        <taxon>Hexapoda</taxon>
        <taxon>Collembola</taxon>
        <taxon>Entomobryomorpha</taxon>
        <taxon>Entomobryoidea</taxon>
        <taxon>Orchesellidae</taxon>
        <taxon>Orchesellinae</taxon>
        <taxon>Orchesella</taxon>
    </lineage>
</organism>
<dbReference type="InterPro" id="IPR003613">
    <property type="entry name" value="Ubox_domain"/>
</dbReference>
<evidence type="ECO:0000313" key="10">
    <source>
        <dbReference type="EMBL" id="ODM88655.1"/>
    </source>
</evidence>
<dbReference type="OMA" id="KDIAHRQ"/>
<dbReference type="SUPFAM" id="SSF57850">
    <property type="entry name" value="RING/U-box"/>
    <property type="match status" value="1"/>
</dbReference>
<evidence type="ECO:0000256" key="2">
    <source>
        <dbReference type="ARBA" id="ARBA00012483"/>
    </source>
</evidence>
<evidence type="ECO:0000256" key="6">
    <source>
        <dbReference type="ARBA" id="ARBA00022803"/>
    </source>
</evidence>
<comment type="caution">
    <text evidence="10">The sequence shown here is derived from an EMBL/GenBank/DDBJ whole genome shotgun (WGS) entry which is preliminary data.</text>
</comment>
<dbReference type="STRING" id="48709.A0A1D2M6R0"/>
<evidence type="ECO:0000256" key="8">
    <source>
        <dbReference type="ARBA" id="ARBA00044543"/>
    </source>
</evidence>
<keyword evidence="3" id="KW-0808">Transferase</keyword>
<dbReference type="GO" id="GO:0071218">
    <property type="term" value="P:cellular response to misfolded protein"/>
    <property type="evidence" value="ECO:0007669"/>
    <property type="project" value="TreeGrafter"/>
</dbReference>
<accession>A0A1D2M6R0</accession>
<dbReference type="SMART" id="SM00028">
    <property type="entry name" value="TPR"/>
    <property type="match status" value="2"/>
</dbReference>
<dbReference type="PANTHER" id="PTHR46803">
    <property type="entry name" value="E3 UBIQUITIN-PROTEIN LIGASE CHIP"/>
    <property type="match status" value="1"/>
</dbReference>
<dbReference type="GO" id="GO:0045862">
    <property type="term" value="P:positive regulation of proteolysis"/>
    <property type="evidence" value="ECO:0007669"/>
    <property type="project" value="TreeGrafter"/>
</dbReference>
<comment type="catalytic activity">
    <reaction evidence="1">
        <text>S-ubiquitinyl-[E2 ubiquitin-conjugating enzyme]-L-cysteine + [acceptor protein]-L-lysine = [E2 ubiquitin-conjugating enzyme]-L-cysteine + N(6)-ubiquitinyl-[acceptor protein]-L-lysine.</text>
        <dbReference type="EC" id="2.3.2.27"/>
    </reaction>
</comment>
<keyword evidence="6" id="KW-0802">TPR repeat</keyword>
<evidence type="ECO:0000259" key="9">
    <source>
        <dbReference type="PROSITE" id="PS51698"/>
    </source>
</evidence>
<protein>
    <recommendedName>
        <fullName evidence="7">E3 ubiquitin-protein ligase CHIP</fullName>
        <ecNumber evidence="2">2.3.2.27</ecNumber>
    </recommendedName>
    <alternativeName>
        <fullName evidence="8">RING-type E3 ubiquitin transferase CHIP</fullName>
    </alternativeName>
</protein>
<reference evidence="10 11" key="1">
    <citation type="journal article" date="2016" name="Genome Biol. Evol.">
        <title>Gene Family Evolution Reflects Adaptation to Soil Environmental Stressors in the Genome of the Collembolan Orchesella cincta.</title>
        <authorList>
            <person name="Faddeeva-Vakhrusheva A."/>
            <person name="Derks M.F."/>
            <person name="Anvar S.Y."/>
            <person name="Agamennone V."/>
            <person name="Suring W."/>
            <person name="Smit S."/>
            <person name="van Straalen N.M."/>
            <person name="Roelofs D."/>
        </authorList>
    </citation>
    <scope>NUCLEOTIDE SEQUENCE [LARGE SCALE GENOMIC DNA]</scope>
    <source>
        <tissue evidence="10">Mixed pool</tissue>
    </source>
</reference>
<dbReference type="GO" id="GO:0043161">
    <property type="term" value="P:proteasome-mediated ubiquitin-dependent protein catabolic process"/>
    <property type="evidence" value="ECO:0007669"/>
    <property type="project" value="TreeGrafter"/>
</dbReference>
<dbReference type="InterPro" id="IPR041312">
    <property type="entry name" value="CHIP_TPR_N"/>
</dbReference>
<feature type="domain" description="U-box" evidence="9">
    <location>
        <begin position="229"/>
        <end position="303"/>
    </location>
</feature>
<dbReference type="Gene3D" id="3.30.40.10">
    <property type="entry name" value="Zinc/RING finger domain, C3HC4 (zinc finger)"/>
    <property type="match status" value="1"/>
</dbReference>
<evidence type="ECO:0000256" key="1">
    <source>
        <dbReference type="ARBA" id="ARBA00000900"/>
    </source>
</evidence>
<dbReference type="PANTHER" id="PTHR46803:SF2">
    <property type="entry name" value="E3 UBIQUITIN-PROTEIN LIGASE CHIP"/>
    <property type="match status" value="1"/>
</dbReference>
<dbReference type="EMBL" id="LJIJ01003338">
    <property type="protein sequence ID" value="ODM88655.1"/>
    <property type="molecule type" value="Genomic_DNA"/>
</dbReference>